<organism evidence="2">
    <name type="scientific">Aphanomyces astaci</name>
    <name type="common">Crayfish plague agent</name>
    <dbReference type="NCBI Taxonomy" id="112090"/>
    <lineage>
        <taxon>Eukaryota</taxon>
        <taxon>Sar</taxon>
        <taxon>Stramenopiles</taxon>
        <taxon>Oomycota</taxon>
        <taxon>Saprolegniomycetes</taxon>
        <taxon>Saprolegniales</taxon>
        <taxon>Verrucalvaceae</taxon>
        <taxon>Aphanomyces</taxon>
    </lineage>
</organism>
<feature type="compositionally biased region" description="Low complexity" evidence="1">
    <location>
        <begin position="142"/>
        <end position="157"/>
    </location>
</feature>
<dbReference type="VEuPathDB" id="FungiDB:H257_07435"/>
<dbReference type="GO" id="GO:0000398">
    <property type="term" value="P:mRNA splicing, via spliceosome"/>
    <property type="evidence" value="ECO:0007669"/>
    <property type="project" value="InterPro"/>
</dbReference>
<protein>
    <recommendedName>
        <fullName evidence="3">Matrin-type domain-containing protein</fullName>
    </recommendedName>
</protein>
<evidence type="ECO:0000256" key="1">
    <source>
        <dbReference type="SAM" id="MobiDB-lite"/>
    </source>
</evidence>
<dbReference type="InterPro" id="IPR040023">
    <property type="entry name" value="WBP4"/>
</dbReference>
<dbReference type="RefSeq" id="XP_009831263.1">
    <property type="nucleotide sequence ID" value="XM_009832961.1"/>
</dbReference>
<accession>W4GIC4</accession>
<name>W4GIC4_APHAT</name>
<feature type="compositionally biased region" description="Basic and acidic residues" evidence="1">
    <location>
        <begin position="41"/>
        <end position="54"/>
    </location>
</feature>
<reference evidence="2" key="1">
    <citation type="submission" date="2013-12" db="EMBL/GenBank/DDBJ databases">
        <title>The Genome Sequence of Aphanomyces astaci APO3.</title>
        <authorList>
            <consortium name="The Broad Institute Genomics Platform"/>
            <person name="Russ C."/>
            <person name="Tyler B."/>
            <person name="van West P."/>
            <person name="Dieguez-Uribeondo J."/>
            <person name="Young S.K."/>
            <person name="Zeng Q."/>
            <person name="Gargeya S."/>
            <person name="Fitzgerald M."/>
            <person name="Abouelleil A."/>
            <person name="Alvarado L."/>
            <person name="Chapman S.B."/>
            <person name="Gainer-Dewar J."/>
            <person name="Goldberg J."/>
            <person name="Griggs A."/>
            <person name="Gujja S."/>
            <person name="Hansen M."/>
            <person name="Howarth C."/>
            <person name="Imamovic A."/>
            <person name="Ireland A."/>
            <person name="Larimer J."/>
            <person name="McCowan C."/>
            <person name="Murphy C."/>
            <person name="Pearson M."/>
            <person name="Poon T.W."/>
            <person name="Priest M."/>
            <person name="Roberts A."/>
            <person name="Saif S."/>
            <person name="Shea T."/>
            <person name="Sykes S."/>
            <person name="Wortman J."/>
            <person name="Nusbaum C."/>
            <person name="Birren B."/>
        </authorList>
    </citation>
    <scope>NUCLEOTIDE SEQUENCE [LARGE SCALE GENOMIC DNA]</scope>
    <source>
        <strain evidence="2">APO3</strain>
    </source>
</reference>
<dbReference type="GeneID" id="20809431"/>
<feature type="region of interest" description="Disordered" evidence="1">
    <location>
        <begin position="427"/>
        <end position="470"/>
    </location>
</feature>
<dbReference type="EMBL" id="KI913128">
    <property type="protein sequence ID" value="ETV79422.1"/>
    <property type="molecule type" value="Genomic_DNA"/>
</dbReference>
<feature type="compositionally biased region" description="Pro residues" evidence="1">
    <location>
        <begin position="158"/>
        <end position="175"/>
    </location>
</feature>
<feature type="region of interest" description="Disordered" evidence="1">
    <location>
        <begin position="26"/>
        <end position="54"/>
    </location>
</feature>
<dbReference type="AlphaFoldDB" id="W4GIC4"/>
<feature type="region of interest" description="Disordered" evidence="1">
    <location>
        <begin position="85"/>
        <end position="219"/>
    </location>
</feature>
<sequence length="470" mass="52041">MVEKHHCRQCNTWIQGDRISIRNHEASQRHKERVTANATHRAAEKEKADRNESERLMELEEVECNARARFAMDMRGRSTAVASDRYDVPIGAGPVLLPPQHEEDDDDIPPPPPPRRHKMTPPPPPPRPQHVAQQHQQHHHTYQAAAEAAPRPVVDVYYPPPAGPPPPPSLPPPSIPSNAWHPLPPSSPPHSVYPPHHPQPPPPAMNPPQSLPPSHVEPSIEGVEKSKGFYTVRGVVYLEGQAHESKLTKAKPCEVWIEDEESWVPVTITRIFTTTVHDTNEKFKHYHVQRQDDPAAPPIEGVRSDALRIPLNLPVGMVVPTERDQTADFLHRVQQVVAGDSSCRVSEPVAAKSAPDYGGWATVSVRVVDEAAEEAAIEADAKAFQAQTTAIQVERDNELLMEESLHADNAMGAFNPWGGRYKGIALDETSKNDPEEQDNEGGRGKANHVVAFHVKKGKRANGKRRVADDA</sequence>
<dbReference type="GO" id="GO:0003723">
    <property type="term" value="F:RNA binding"/>
    <property type="evidence" value="ECO:0007669"/>
    <property type="project" value="TreeGrafter"/>
</dbReference>
<feature type="compositionally biased region" description="Pro residues" evidence="1">
    <location>
        <begin position="182"/>
        <end position="211"/>
    </location>
</feature>
<dbReference type="OrthoDB" id="191651at2759"/>
<gene>
    <name evidence="2" type="ORF">H257_07435</name>
</gene>
<dbReference type="PANTHER" id="PTHR13173:SF10">
    <property type="entry name" value="WW DOMAIN-BINDING PROTEIN 4"/>
    <property type="match status" value="1"/>
</dbReference>
<proteinExistence type="predicted"/>
<dbReference type="GO" id="GO:0071011">
    <property type="term" value="C:precatalytic spliceosome"/>
    <property type="evidence" value="ECO:0007669"/>
    <property type="project" value="TreeGrafter"/>
</dbReference>
<feature type="compositionally biased region" description="Basic residues" evidence="1">
    <location>
        <begin position="453"/>
        <end position="464"/>
    </location>
</feature>
<evidence type="ECO:0000313" key="2">
    <source>
        <dbReference type="EMBL" id="ETV79422.1"/>
    </source>
</evidence>
<dbReference type="PANTHER" id="PTHR13173">
    <property type="entry name" value="WW DOMAIN BINDING PROTEIN 4"/>
    <property type="match status" value="1"/>
</dbReference>
<evidence type="ECO:0008006" key="3">
    <source>
        <dbReference type="Google" id="ProtNLM"/>
    </source>
</evidence>